<dbReference type="HOGENOM" id="CLU_009176_0_1_1"/>
<name>E3NXP5_PUCGT</name>
<dbReference type="EMBL" id="DS989960">
    <property type="protein sequence ID" value="EFP94344.2"/>
    <property type="molecule type" value="Genomic_DNA"/>
</dbReference>
<protein>
    <recommendedName>
        <fullName evidence="1">DUF6589 domain-containing protein</fullName>
    </recommendedName>
</protein>
<accession>E3NXP5</accession>
<dbReference type="InParanoid" id="E3NXP5"/>
<evidence type="ECO:0000259" key="1">
    <source>
        <dbReference type="Pfam" id="PF20231"/>
    </source>
</evidence>
<organism evidence="2 3">
    <name type="scientific">Puccinia graminis f. sp. tritici (strain CRL 75-36-700-3 / race SCCL)</name>
    <name type="common">Black stem rust fungus</name>
    <dbReference type="NCBI Taxonomy" id="418459"/>
    <lineage>
        <taxon>Eukaryota</taxon>
        <taxon>Fungi</taxon>
        <taxon>Dikarya</taxon>
        <taxon>Basidiomycota</taxon>
        <taxon>Pucciniomycotina</taxon>
        <taxon>Pucciniomycetes</taxon>
        <taxon>Pucciniales</taxon>
        <taxon>Pucciniaceae</taxon>
        <taxon>Puccinia</taxon>
    </lineage>
</organism>
<evidence type="ECO:0000313" key="3">
    <source>
        <dbReference type="Proteomes" id="UP000008783"/>
    </source>
</evidence>
<dbReference type="InterPro" id="IPR046496">
    <property type="entry name" value="DUF6589"/>
</dbReference>
<dbReference type="KEGG" id="pgr:PGTG_20298"/>
<dbReference type="OrthoDB" id="2501184at2759"/>
<sequence length="604" mass="69558">MLECLKYETQHFHSISIPLAAIQLIIIMEAKSQNQATIPKSKRILSICDFIQSHQLTPKKFLCAFLTNPHDKIVDQRKKWPASGLDSTIELFTVLKGVITKSATGKKRWNDIVQEEAIAIVLDQEAPRGNYPHGGYQSSATVTAEYLSEETKRIDNEKLTIEHTPFLYNLIFQVLSQSRSQKKTPDPNKVDENWPCDKDDPEENELVNHDSVSYAPISDPQLRLRHRHQSLMLGIDDTTDFNCEMEYNFCGRRTATEVLKTISDEAEHTTKSIFRRRKGDAIAPFICIDNLDIEERVHTHGPGHRNRMFHGTWGYVHFPSKDLLATLDASQLSLESFTRALSSVPSFQIEPSMFMPNLESEEHYKLVWKSQIAQVMYKYIAIPNKKENSISLNPPPIELVSPEIPDIRMLKLMEQPENSADGIGKVMEAIVQQTGLKPEDFFRRLQVMDGDLATCRTFHSLRSLRIPSYHKRHNLENITFQLGAAHTLWNVAHGIFKAHFGDDHNSLDTGVWRCLNALSIPLEKAIPKKNYSLMIKYMEQVHEATIWYGLRFWHCNRSKSCNESWRCWSPHEHVEAVTWQNFSATRFSFLQLEGKTTLLLRIYI</sequence>
<keyword evidence="3" id="KW-1185">Reference proteome</keyword>
<proteinExistence type="predicted"/>
<dbReference type="VEuPathDB" id="FungiDB:PGTG_20298"/>
<dbReference type="eggNOG" id="ENOG502SCRC">
    <property type="taxonomic scope" value="Eukaryota"/>
</dbReference>
<dbReference type="Pfam" id="PF20231">
    <property type="entry name" value="DUF6589"/>
    <property type="match status" value="1"/>
</dbReference>
<feature type="domain" description="DUF6589" evidence="1">
    <location>
        <begin position="351"/>
        <end position="557"/>
    </location>
</feature>
<dbReference type="RefSeq" id="XP_003338763.2">
    <property type="nucleotide sequence ID" value="XM_003338715.2"/>
</dbReference>
<reference evidence="3" key="2">
    <citation type="journal article" date="2011" name="Proc. Natl. Acad. Sci. U.S.A.">
        <title>Obligate biotrophy features unraveled by the genomic analysis of rust fungi.</title>
        <authorList>
            <person name="Duplessis S."/>
            <person name="Cuomo C.A."/>
            <person name="Lin Y.-C."/>
            <person name="Aerts A."/>
            <person name="Tisserant E."/>
            <person name="Veneault-Fourrey C."/>
            <person name="Joly D.L."/>
            <person name="Hacquard S."/>
            <person name="Amselem J."/>
            <person name="Cantarel B.L."/>
            <person name="Chiu R."/>
            <person name="Coutinho P.M."/>
            <person name="Feau N."/>
            <person name="Field M."/>
            <person name="Frey P."/>
            <person name="Gelhaye E."/>
            <person name="Goldberg J."/>
            <person name="Grabherr M.G."/>
            <person name="Kodira C.D."/>
            <person name="Kohler A."/>
            <person name="Kuees U."/>
            <person name="Lindquist E.A."/>
            <person name="Lucas S.M."/>
            <person name="Mago R."/>
            <person name="Mauceli E."/>
            <person name="Morin E."/>
            <person name="Murat C."/>
            <person name="Pangilinan J.L."/>
            <person name="Park R."/>
            <person name="Pearson M."/>
            <person name="Quesneville H."/>
            <person name="Rouhier N."/>
            <person name="Sakthikumar S."/>
            <person name="Salamov A.A."/>
            <person name="Schmutz J."/>
            <person name="Selles B."/>
            <person name="Shapiro H."/>
            <person name="Tanguay P."/>
            <person name="Tuskan G.A."/>
            <person name="Henrissat B."/>
            <person name="Van de Peer Y."/>
            <person name="Rouze P."/>
            <person name="Ellis J.G."/>
            <person name="Dodds P.N."/>
            <person name="Schein J.E."/>
            <person name="Zhong S."/>
            <person name="Hamelin R.C."/>
            <person name="Grigoriev I.V."/>
            <person name="Szabo L.J."/>
            <person name="Martin F."/>
        </authorList>
    </citation>
    <scope>NUCLEOTIDE SEQUENCE [LARGE SCALE GENOMIC DNA]</scope>
    <source>
        <strain evidence="3">CRL 75-36-700-3 / race SCCL</strain>
    </source>
</reference>
<dbReference type="GeneID" id="10527474"/>
<dbReference type="AlphaFoldDB" id="E3NXP5"/>
<evidence type="ECO:0000313" key="2">
    <source>
        <dbReference type="EMBL" id="EFP94344.2"/>
    </source>
</evidence>
<dbReference type="Proteomes" id="UP000008783">
    <property type="component" value="Unassembled WGS sequence"/>
</dbReference>
<reference key="1">
    <citation type="submission" date="2007-01" db="EMBL/GenBank/DDBJ databases">
        <title>The Genome Sequence of Puccinia graminis f. sp. tritici Strain CRL 75-36-700-3.</title>
        <authorList>
            <consortium name="The Broad Institute Genome Sequencing Platform"/>
            <person name="Birren B."/>
            <person name="Lander E."/>
            <person name="Galagan J."/>
            <person name="Nusbaum C."/>
            <person name="Devon K."/>
            <person name="Cuomo C."/>
            <person name="Jaffe D."/>
            <person name="Butler J."/>
            <person name="Alvarez P."/>
            <person name="Gnerre S."/>
            <person name="Grabherr M."/>
            <person name="Mauceli E."/>
            <person name="Brockman W."/>
            <person name="Young S."/>
            <person name="LaButti K."/>
            <person name="Sykes S."/>
            <person name="DeCaprio D."/>
            <person name="Crawford M."/>
            <person name="Koehrsen M."/>
            <person name="Engels R."/>
            <person name="Montgomery P."/>
            <person name="Pearson M."/>
            <person name="Howarth C."/>
            <person name="Larson L."/>
            <person name="White J."/>
            <person name="Zeng Q."/>
            <person name="Kodira C."/>
            <person name="Yandava C."/>
            <person name="Alvarado L."/>
            <person name="O'Leary S."/>
            <person name="Szabo L."/>
            <person name="Dean R."/>
            <person name="Schein J."/>
        </authorList>
    </citation>
    <scope>NUCLEOTIDE SEQUENCE</scope>
    <source>
        <strain>CRL 75-36-700-3</strain>
    </source>
</reference>
<gene>
    <name evidence="2" type="ORF">PGTG_20298</name>
</gene>